<evidence type="ECO:0000256" key="1">
    <source>
        <dbReference type="ARBA" id="ARBA00000085"/>
    </source>
</evidence>
<dbReference type="InterPro" id="IPR004358">
    <property type="entry name" value="Sig_transdc_His_kin-like_C"/>
</dbReference>
<dbReference type="InterPro" id="IPR011990">
    <property type="entry name" value="TPR-like_helical_dom_sf"/>
</dbReference>
<keyword evidence="19" id="KW-0802">TPR repeat</keyword>
<dbReference type="GO" id="GO:0000155">
    <property type="term" value="F:phosphorelay sensor kinase activity"/>
    <property type="evidence" value="ECO:0007669"/>
    <property type="project" value="InterPro"/>
</dbReference>
<keyword evidence="9" id="KW-0808">Transferase</keyword>
<keyword evidence="15" id="KW-0902">Two-component regulatory system</keyword>
<evidence type="ECO:0000256" key="16">
    <source>
        <dbReference type="ARBA" id="ARBA00023014"/>
    </source>
</evidence>
<evidence type="ECO:0000256" key="14">
    <source>
        <dbReference type="ARBA" id="ARBA00023004"/>
    </source>
</evidence>
<keyword evidence="21" id="KW-0812">Transmembrane</keyword>
<comment type="catalytic activity">
    <reaction evidence="1">
        <text>ATP + protein L-histidine = ADP + protein N-phospho-L-histidine.</text>
        <dbReference type="EC" id="2.7.13.3"/>
    </reaction>
</comment>
<evidence type="ECO:0000256" key="18">
    <source>
        <dbReference type="ARBA" id="ARBA00030800"/>
    </source>
</evidence>
<keyword evidence="7" id="KW-0963">Cytoplasm</keyword>
<evidence type="ECO:0000256" key="4">
    <source>
        <dbReference type="ARBA" id="ARBA00012438"/>
    </source>
</evidence>
<dbReference type="GO" id="GO:0046983">
    <property type="term" value="F:protein dimerization activity"/>
    <property type="evidence" value="ECO:0007669"/>
    <property type="project" value="InterPro"/>
</dbReference>
<dbReference type="PROSITE" id="PS50109">
    <property type="entry name" value="HIS_KIN"/>
    <property type="match status" value="1"/>
</dbReference>
<dbReference type="Pfam" id="PF13424">
    <property type="entry name" value="TPR_12"/>
    <property type="match status" value="2"/>
</dbReference>
<dbReference type="Pfam" id="PF02518">
    <property type="entry name" value="HATPase_c"/>
    <property type="match status" value="1"/>
</dbReference>
<evidence type="ECO:0000256" key="7">
    <source>
        <dbReference type="ARBA" id="ARBA00022490"/>
    </source>
</evidence>
<dbReference type="SMART" id="SM00387">
    <property type="entry name" value="HATPase_c"/>
    <property type="match status" value="1"/>
</dbReference>
<keyword evidence="16" id="KW-0411">Iron-sulfur</keyword>
<keyword evidence="20" id="KW-0175">Coiled coil</keyword>
<evidence type="ECO:0000256" key="8">
    <source>
        <dbReference type="ARBA" id="ARBA00022553"/>
    </source>
</evidence>
<keyword evidence="10" id="KW-0479">Metal-binding</keyword>
<dbReference type="InterPro" id="IPR036890">
    <property type="entry name" value="HATPase_C_sf"/>
</dbReference>
<dbReference type="InterPro" id="IPR050482">
    <property type="entry name" value="Sensor_HK_TwoCompSys"/>
</dbReference>
<dbReference type="PROSITE" id="PS50005">
    <property type="entry name" value="TPR"/>
    <property type="match status" value="2"/>
</dbReference>
<comment type="cofactor">
    <cofactor evidence="2">
        <name>[4Fe-4S] cluster</name>
        <dbReference type="ChEBI" id="CHEBI:49883"/>
    </cofactor>
</comment>
<dbReference type="EC" id="2.7.13.3" evidence="4"/>
<dbReference type="CDD" id="cd16917">
    <property type="entry name" value="HATPase_UhpB-NarQ-NarX-like"/>
    <property type="match status" value="1"/>
</dbReference>
<dbReference type="Gene3D" id="3.30.565.10">
    <property type="entry name" value="Histidine kinase-like ATPase, C-terminal domain"/>
    <property type="match status" value="1"/>
</dbReference>
<dbReference type="SUPFAM" id="SSF48452">
    <property type="entry name" value="TPR-like"/>
    <property type="match status" value="3"/>
</dbReference>
<comment type="function">
    <text evidence="17">Member of the two-component regulatory system NreB/NreC involved in the control of dissimilatory nitrate/nitrite reduction in response to oxygen. NreB functions as a direct oxygen sensor histidine kinase which is autophosphorylated, in the absence of oxygen, probably at the conserved histidine residue, and transfers its phosphate group probably to a conserved aspartate residue of NreC. NreB/NreC activates the expression of the nitrate (narGHJI) and nitrite (nir) reductase operons, as well as the putative nitrate transporter gene narT.</text>
</comment>
<evidence type="ECO:0000256" key="3">
    <source>
        <dbReference type="ARBA" id="ARBA00004496"/>
    </source>
</evidence>
<feature type="repeat" description="TPR" evidence="19">
    <location>
        <begin position="317"/>
        <end position="350"/>
    </location>
</feature>
<evidence type="ECO:0000256" key="20">
    <source>
        <dbReference type="SAM" id="Coils"/>
    </source>
</evidence>
<keyword evidence="12" id="KW-0418">Kinase</keyword>
<keyword evidence="6" id="KW-0004">4Fe-4S</keyword>
<feature type="domain" description="Histidine kinase" evidence="22">
    <location>
        <begin position="584"/>
        <end position="777"/>
    </location>
</feature>
<evidence type="ECO:0000256" key="15">
    <source>
        <dbReference type="ARBA" id="ARBA00023012"/>
    </source>
</evidence>
<keyword evidence="21" id="KW-0472">Membrane</keyword>
<dbReference type="Gene3D" id="1.20.5.1930">
    <property type="match status" value="1"/>
</dbReference>
<evidence type="ECO:0000256" key="17">
    <source>
        <dbReference type="ARBA" id="ARBA00024827"/>
    </source>
</evidence>
<dbReference type="GO" id="GO:0051539">
    <property type="term" value="F:4 iron, 4 sulfur cluster binding"/>
    <property type="evidence" value="ECO:0007669"/>
    <property type="project" value="UniProtKB-KW"/>
</dbReference>
<evidence type="ECO:0000256" key="21">
    <source>
        <dbReference type="SAM" id="Phobius"/>
    </source>
</evidence>
<dbReference type="PRINTS" id="PR00344">
    <property type="entry name" value="BCTRLSENSOR"/>
</dbReference>
<dbReference type="PANTHER" id="PTHR24421:SF10">
    <property type="entry name" value="NITRATE_NITRITE SENSOR PROTEIN NARQ"/>
    <property type="match status" value="1"/>
</dbReference>
<organism evidence="23">
    <name type="scientific">uncultured Aureispira sp</name>
    <dbReference type="NCBI Taxonomy" id="1331704"/>
    <lineage>
        <taxon>Bacteria</taxon>
        <taxon>Pseudomonadati</taxon>
        <taxon>Bacteroidota</taxon>
        <taxon>Saprospiria</taxon>
        <taxon>Saprospirales</taxon>
        <taxon>Saprospiraceae</taxon>
        <taxon>Aureispira</taxon>
        <taxon>environmental samples</taxon>
    </lineage>
</organism>
<evidence type="ECO:0000256" key="6">
    <source>
        <dbReference type="ARBA" id="ARBA00022485"/>
    </source>
</evidence>
<dbReference type="Pfam" id="PF07730">
    <property type="entry name" value="HisKA_3"/>
    <property type="match status" value="1"/>
</dbReference>
<accession>A0A6S6U882</accession>
<reference evidence="23" key="1">
    <citation type="submission" date="2020-01" db="EMBL/GenBank/DDBJ databases">
        <authorList>
            <person name="Meier V. D."/>
            <person name="Meier V D."/>
        </authorList>
    </citation>
    <scope>NUCLEOTIDE SEQUENCE</scope>
    <source>
        <strain evidence="23">HLG_WM_MAG_10</strain>
    </source>
</reference>
<proteinExistence type="predicted"/>
<evidence type="ECO:0000256" key="12">
    <source>
        <dbReference type="ARBA" id="ARBA00022777"/>
    </source>
</evidence>
<feature type="repeat" description="TPR" evidence="19">
    <location>
        <begin position="197"/>
        <end position="230"/>
    </location>
</feature>
<dbReference type="GO" id="GO:0005737">
    <property type="term" value="C:cytoplasm"/>
    <property type="evidence" value="ECO:0007669"/>
    <property type="project" value="UniProtKB-SubCell"/>
</dbReference>
<dbReference type="InterPro" id="IPR005467">
    <property type="entry name" value="His_kinase_dom"/>
</dbReference>
<keyword evidence="8" id="KW-0597">Phosphoprotein</keyword>
<dbReference type="GO" id="GO:0005524">
    <property type="term" value="F:ATP binding"/>
    <property type="evidence" value="ECO:0007669"/>
    <property type="project" value="UniProtKB-KW"/>
</dbReference>
<evidence type="ECO:0000256" key="2">
    <source>
        <dbReference type="ARBA" id="ARBA00001966"/>
    </source>
</evidence>
<evidence type="ECO:0000256" key="5">
    <source>
        <dbReference type="ARBA" id="ARBA00017322"/>
    </source>
</evidence>
<feature type="coiled-coil region" evidence="20">
    <location>
        <begin position="472"/>
        <end position="508"/>
    </location>
</feature>
<evidence type="ECO:0000256" key="9">
    <source>
        <dbReference type="ARBA" id="ARBA00022679"/>
    </source>
</evidence>
<dbReference type="AlphaFoldDB" id="A0A6S6U882"/>
<dbReference type="InterPro" id="IPR019734">
    <property type="entry name" value="TPR_rpt"/>
</dbReference>
<name>A0A6S6U882_9BACT</name>
<keyword evidence="21" id="KW-1133">Transmembrane helix</keyword>
<dbReference type="SUPFAM" id="SSF55874">
    <property type="entry name" value="ATPase domain of HSP90 chaperone/DNA topoisomerase II/histidine kinase"/>
    <property type="match status" value="1"/>
</dbReference>
<keyword evidence="14" id="KW-0408">Iron</keyword>
<keyword evidence="13" id="KW-0067">ATP-binding</keyword>
<evidence type="ECO:0000256" key="19">
    <source>
        <dbReference type="PROSITE-ProRule" id="PRU00339"/>
    </source>
</evidence>
<dbReference type="SMART" id="SM00028">
    <property type="entry name" value="TPR"/>
    <property type="match status" value="7"/>
</dbReference>
<gene>
    <name evidence="23" type="ORF">HELGO_WM53788</name>
</gene>
<dbReference type="Pfam" id="PF13181">
    <property type="entry name" value="TPR_8"/>
    <property type="match status" value="1"/>
</dbReference>
<evidence type="ECO:0000256" key="13">
    <source>
        <dbReference type="ARBA" id="ARBA00022840"/>
    </source>
</evidence>
<evidence type="ECO:0000259" key="22">
    <source>
        <dbReference type="PROSITE" id="PS50109"/>
    </source>
</evidence>
<dbReference type="PANTHER" id="PTHR24421">
    <property type="entry name" value="NITRATE/NITRITE SENSOR PROTEIN NARX-RELATED"/>
    <property type="match status" value="1"/>
</dbReference>
<feature type="transmembrane region" description="Helical" evidence="21">
    <location>
        <begin position="519"/>
        <end position="539"/>
    </location>
</feature>
<dbReference type="InterPro" id="IPR011712">
    <property type="entry name" value="Sig_transdc_His_kin_sub3_dim/P"/>
</dbReference>
<comment type="subcellular location">
    <subcellularLocation>
        <location evidence="3">Cytoplasm</location>
    </subcellularLocation>
</comment>
<protein>
    <recommendedName>
        <fullName evidence="5">Oxygen sensor histidine kinase NreB</fullName>
        <ecNumber evidence="4">2.7.13.3</ecNumber>
    </recommendedName>
    <alternativeName>
        <fullName evidence="18">Nitrogen regulation protein B</fullName>
    </alternativeName>
</protein>
<dbReference type="EMBL" id="CACVAQ010000415">
    <property type="protein sequence ID" value="CAA6827888.1"/>
    <property type="molecule type" value="Genomic_DNA"/>
</dbReference>
<dbReference type="GO" id="GO:0016020">
    <property type="term" value="C:membrane"/>
    <property type="evidence" value="ECO:0007669"/>
    <property type="project" value="InterPro"/>
</dbReference>
<keyword evidence="11" id="KW-0547">Nucleotide-binding</keyword>
<dbReference type="InterPro" id="IPR003594">
    <property type="entry name" value="HATPase_dom"/>
</dbReference>
<evidence type="ECO:0000256" key="11">
    <source>
        <dbReference type="ARBA" id="ARBA00022741"/>
    </source>
</evidence>
<sequence>MNYNKNGILLFTFLLLSNILTAEPLDSLKRLILQSNKVTEKAILYNELTWLNYEQKQDSSLYFAQEALSFAEEHQLTAPTITAELQLAEILRAQKEFDVSIKHLNKAKTWIQKGDFPTKQVRLFFIEGNIAYSQYKDADAISLFKEGLLLSKQYYPELCSDFCIKLSFLHSYQALYLEAEKYLEEGLSCTKEIAKKIQLYTQLGNLHAKQQQYVKALDIYQKNIPLAQSIHSEIEISKALLNIGNIHLSKNDWVLALEFYLKSADLKEKVDDQEGLAILHQNIAAIYEKQVRYDKSIEYYIKCQDYYTTTEDSASLAEIWVNMGLINIVQKKYQSAIKLLNKALTTLQAYPNPEIILIAQLNLGFSYTELGDYQKSAYYLNLAKKVAIARKDDVSLVSIHNLNAANFFYLKDYQLAIQHYEKALLLSQQTGLLDKQEFALFGLYESNEYLGKTKEALGWHKQYVSIKDSLYNIVTSNKLAELQEQYDSKQKEQDIKQLNIENKNIALENKLKTKQLNQFFLIIVLGALVMLFLGFIGWYRNKQQQERILHTKALYEKKVTQIMNQQEIEVLDAVVDAQQKERKGIAKEIHDTLGSFLATLKYQHEAGKELSNQNVADQEQHQLMEKLISQTATEVRSIAHQMATGEKFDFNLQAAISQLVERIRNTQQFDLQFNYWGNAFSIGRELELTIYRVTQELLSNVLKHAQASESTLQISQNEEEITIMVEDNGLGFSIDPDQAKGLGLHSIRERIQKVNGQVNIDTHPKRGTTIILTIPLH</sequence>
<evidence type="ECO:0000256" key="10">
    <source>
        <dbReference type="ARBA" id="ARBA00022723"/>
    </source>
</evidence>
<dbReference type="Gene3D" id="1.25.40.10">
    <property type="entry name" value="Tetratricopeptide repeat domain"/>
    <property type="match status" value="2"/>
</dbReference>
<dbReference type="GO" id="GO:0046872">
    <property type="term" value="F:metal ion binding"/>
    <property type="evidence" value="ECO:0007669"/>
    <property type="project" value="UniProtKB-KW"/>
</dbReference>
<evidence type="ECO:0000313" key="23">
    <source>
        <dbReference type="EMBL" id="CAA6827888.1"/>
    </source>
</evidence>